<evidence type="ECO:0008006" key="3">
    <source>
        <dbReference type="Google" id="ProtNLM"/>
    </source>
</evidence>
<name>A0A5N0VBV1_9PSEU</name>
<evidence type="ECO:0000313" key="2">
    <source>
        <dbReference type="Proteomes" id="UP000319769"/>
    </source>
</evidence>
<dbReference type="RefSeq" id="WP_144747903.1">
    <property type="nucleotide sequence ID" value="NZ_VMNW02000012.1"/>
</dbReference>
<dbReference type="Proteomes" id="UP000319769">
    <property type="component" value="Unassembled WGS sequence"/>
</dbReference>
<protein>
    <recommendedName>
        <fullName evidence="3">Dihydrodiol dehydrogenase</fullName>
    </recommendedName>
</protein>
<proteinExistence type="predicted"/>
<sequence length="74" mass="8155">MGAAEWRVENEFASVTVSVDRAGNDPRLCIVDNLTGRRAYFDALLLESLAWAPDTALKQLLDPSLHRWSAEPGA</sequence>
<evidence type="ECO:0000313" key="1">
    <source>
        <dbReference type="EMBL" id="KAA9162610.1"/>
    </source>
</evidence>
<comment type="caution">
    <text evidence="1">The sequence shown here is derived from an EMBL/GenBank/DDBJ whole genome shotgun (WGS) entry which is preliminary data.</text>
</comment>
<dbReference type="EMBL" id="VMNW02000012">
    <property type="protein sequence ID" value="KAA9162610.1"/>
    <property type="molecule type" value="Genomic_DNA"/>
</dbReference>
<reference evidence="1" key="1">
    <citation type="submission" date="2019-09" db="EMBL/GenBank/DDBJ databases">
        <authorList>
            <person name="Teo W.F.A."/>
            <person name="Duangmal K."/>
        </authorList>
    </citation>
    <scope>NUCLEOTIDE SEQUENCE [LARGE SCALE GENOMIC DNA]</scope>
    <source>
        <strain evidence="1">K81G1</strain>
    </source>
</reference>
<organism evidence="1 2">
    <name type="scientific">Amycolatopsis acidicola</name>
    <dbReference type="NCBI Taxonomy" id="2596893"/>
    <lineage>
        <taxon>Bacteria</taxon>
        <taxon>Bacillati</taxon>
        <taxon>Actinomycetota</taxon>
        <taxon>Actinomycetes</taxon>
        <taxon>Pseudonocardiales</taxon>
        <taxon>Pseudonocardiaceae</taxon>
        <taxon>Amycolatopsis</taxon>
    </lineage>
</organism>
<accession>A0A5N0VBV1</accession>
<keyword evidence="2" id="KW-1185">Reference proteome</keyword>
<dbReference type="AlphaFoldDB" id="A0A5N0VBV1"/>
<dbReference type="OrthoDB" id="2877291at2"/>
<gene>
    <name evidence="1" type="ORF">FPZ12_011175</name>
</gene>